<keyword evidence="14" id="KW-1185">Reference proteome</keyword>
<evidence type="ECO:0000256" key="2">
    <source>
        <dbReference type="ARBA" id="ARBA00004824"/>
    </source>
</evidence>
<proteinExistence type="inferred from homology"/>
<dbReference type="InterPro" id="IPR043132">
    <property type="entry name" value="BCAT-like_C"/>
</dbReference>
<comment type="similarity">
    <text evidence="5 11">Belongs to the class-IV pyridoxal-phosphate-dependent aminotransferase family.</text>
</comment>
<comment type="cofactor">
    <cofactor evidence="1 12">
        <name>pyridoxal 5'-phosphate</name>
        <dbReference type="ChEBI" id="CHEBI:597326"/>
    </cofactor>
</comment>
<evidence type="ECO:0000313" key="13">
    <source>
        <dbReference type="EMBL" id="SDZ05207.1"/>
    </source>
</evidence>
<evidence type="ECO:0000256" key="12">
    <source>
        <dbReference type="RuleBase" id="RU004516"/>
    </source>
</evidence>
<evidence type="ECO:0000256" key="1">
    <source>
        <dbReference type="ARBA" id="ARBA00001933"/>
    </source>
</evidence>
<dbReference type="EC" id="2.6.1.42" evidence="6"/>
<evidence type="ECO:0000256" key="8">
    <source>
        <dbReference type="ARBA" id="ARBA00048212"/>
    </source>
</evidence>
<dbReference type="SUPFAM" id="SSF56752">
    <property type="entry name" value="D-aminoacid aminotransferase-like PLP-dependent enzymes"/>
    <property type="match status" value="1"/>
</dbReference>
<protein>
    <recommendedName>
        <fullName evidence="6">branched-chain-amino-acid transaminase</fullName>
        <ecNumber evidence="6">2.6.1.42</ecNumber>
    </recommendedName>
</protein>
<evidence type="ECO:0000256" key="3">
    <source>
        <dbReference type="ARBA" id="ARBA00004931"/>
    </source>
</evidence>
<evidence type="ECO:0000256" key="10">
    <source>
        <dbReference type="ARBA" id="ARBA00049229"/>
    </source>
</evidence>
<dbReference type="Gene3D" id="3.20.10.10">
    <property type="entry name" value="D-amino Acid Aminotransferase, subunit A, domain 2"/>
    <property type="match status" value="1"/>
</dbReference>
<comment type="pathway">
    <text evidence="3">Amino-acid biosynthesis; L-valine biosynthesis; L-valine from pyruvate: step 4/4.</text>
</comment>
<evidence type="ECO:0000256" key="4">
    <source>
        <dbReference type="ARBA" id="ARBA00005072"/>
    </source>
</evidence>
<keyword evidence="7 12" id="KW-0663">Pyridoxal phosphate</keyword>
<name>A0A1H3PVQ7_9BACT</name>
<keyword evidence="13" id="KW-0808">Transferase</keyword>
<evidence type="ECO:0000256" key="9">
    <source>
        <dbReference type="ARBA" id="ARBA00048798"/>
    </source>
</evidence>
<evidence type="ECO:0000256" key="6">
    <source>
        <dbReference type="ARBA" id="ARBA00013053"/>
    </source>
</evidence>
<dbReference type="InterPro" id="IPR043131">
    <property type="entry name" value="BCAT-like_N"/>
</dbReference>
<dbReference type="Gene3D" id="3.30.470.10">
    <property type="match status" value="1"/>
</dbReference>
<accession>A0A1H3PVQ7</accession>
<reference evidence="13 14" key="1">
    <citation type="submission" date="2016-10" db="EMBL/GenBank/DDBJ databases">
        <authorList>
            <person name="Varghese N."/>
            <person name="Submissions S."/>
        </authorList>
    </citation>
    <scope>NUCLEOTIDE SEQUENCE [LARGE SCALE GENOMIC DNA]</scope>
    <source>
        <strain evidence="13 14">DSM 17997</strain>
    </source>
</reference>
<comment type="catalytic activity">
    <reaction evidence="10">
        <text>L-leucine + 2-oxoglutarate = 4-methyl-2-oxopentanoate + L-glutamate</text>
        <dbReference type="Rhea" id="RHEA:18321"/>
        <dbReference type="ChEBI" id="CHEBI:16810"/>
        <dbReference type="ChEBI" id="CHEBI:17865"/>
        <dbReference type="ChEBI" id="CHEBI:29985"/>
        <dbReference type="ChEBI" id="CHEBI:57427"/>
        <dbReference type="EC" id="2.6.1.42"/>
    </reaction>
</comment>
<comment type="pathway">
    <text evidence="4">Amino-acid biosynthesis; L-leucine biosynthesis; L-leucine from 3-methyl-2-oxobutanoate: step 4/4.</text>
</comment>
<comment type="catalytic activity">
    <reaction evidence="8">
        <text>L-valine + 2-oxoglutarate = 3-methyl-2-oxobutanoate + L-glutamate</text>
        <dbReference type="Rhea" id="RHEA:24813"/>
        <dbReference type="ChEBI" id="CHEBI:11851"/>
        <dbReference type="ChEBI" id="CHEBI:16810"/>
        <dbReference type="ChEBI" id="CHEBI:29985"/>
        <dbReference type="ChEBI" id="CHEBI:57762"/>
        <dbReference type="EC" id="2.6.1.42"/>
    </reaction>
</comment>
<dbReference type="PANTHER" id="PTHR42743:SF11">
    <property type="entry name" value="AMINODEOXYCHORISMATE LYASE"/>
    <property type="match status" value="1"/>
</dbReference>
<dbReference type="PANTHER" id="PTHR42743">
    <property type="entry name" value="AMINO-ACID AMINOTRANSFERASE"/>
    <property type="match status" value="1"/>
</dbReference>
<evidence type="ECO:0000256" key="11">
    <source>
        <dbReference type="RuleBase" id="RU004106"/>
    </source>
</evidence>
<gene>
    <name evidence="13" type="ORF">SAMN05444412_10554</name>
</gene>
<dbReference type="GO" id="GO:0008483">
    <property type="term" value="F:transaminase activity"/>
    <property type="evidence" value="ECO:0007669"/>
    <property type="project" value="UniProtKB-KW"/>
</dbReference>
<dbReference type="PROSITE" id="PS00770">
    <property type="entry name" value="AA_TRANSFER_CLASS_4"/>
    <property type="match status" value="1"/>
</dbReference>
<dbReference type="Proteomes" id="UP000199663">
    <property type="component" value="Unassembled WGS sequence"/>
</dbReference>
<dbReference type="InterPro" id="IPR001544">
    <property type="entry name" value="Aminotrans_IV"/>
</dbReference>
<evidence type="ECO:0000313" key="14">
    <source>
        <dbReference type="Proteomes" id="UP000199663"/>
    </source>
</evidence>
<evidence type="ECO:0000256" key="5">
    <source>
        <dbReference type="ARBA" id="ARBA00009320"/>
    </source>
</evidence>
<dbReference type="InterPro" id="IPR018300">
    <property type="entry name" value="Aminotrans_IV_CS"/>
</dbReference>
<organism evidence="13 14">
    <name type="scientific">Rhodonellum ikkaensis</name>
    <dbReference type="NCBI Taxonomy" id="336829"/>
    <lineage>
        <taxon>Bacteria</taxon>
        <taxon>Pseudomonadati</taxon>
        <taxon>Bacteroidota</taxon>
        <taxon>Cytophagia</taxon>
        <taxon>Cytophagales</taxon>
        <taxon>Cytophagaceae</taxon>
        <taxon>Rhodonellum</taxon>
    </lineage>
</organism>
<dbReference type="Pfam" id="PF01063">
    <property type="entry name" value="Aminotran_4"/>
    <property type="match status" value="1"/>
</dbReference>
<dbReference type="EMBL" id="FNQC01000005">
    <property type="protein sequence ID" value="SDZ05207.1"/>
    <property type="molecule type" value="Genomic_DNA"/>
</dbReference>
<evidence type="ECO:0000256" key="7">
    <source>
        <dbReference type="ARBA" id="ARBA00022898"/>
    </source>
</evidence>
<comment type="pathway">
    <text evidence="2">Amino-acid biosynthesis; L-isoleucine biosynthesis; L-isoleucine from 2-oxobutanoate: step 4/4.</text>
</comment>
<dbReference type="InterPro" id="IPR036038">
    <property type="entry name" value="Aminotransferase-like"/>
</dbReference>
<comment type="catalytic activity">
    <reaction evidence="9">
        <text>L-isoleucine + 2-oxoglutarate = (S)-3-methyl-2-oxopentanoate + L-glutamate</text>
        <dbReference type="Rhea" id="RHEA:24801"/>
        <dbReference type="ChEBI" id="CHEBI:16810"/>
        <dbReference type="ChEBI" id="CHEBI:29985"/>
        <dbReference type="ChEBI" id="CHEBI:35146"/>
        <dbReference type="ChEBI" id="CHEBI:58045"/>
        <dbReference type="EC" id="2.6.1.42"/>
    </reaction>
</comment>
<keyword evidence="13" id="KW-0032">Aminotransferase</keyword>
<sequence length="273" mass="30817">MFGFESIVWFKENGNPWIEETPQMVNRGFLFGDGLFETMAFLRGKIRFSEMHWERLTEGCGTLGLDGSTLTSIPELEKRLAEKFGTVTDLRIRWNVFRNGLGKYTPETDMISEILQIQAFALPVKIKKNGYISDSIQVPFSPWSHCKTLNALTYVMANRERRQKEMDEVILLSTDGFVSEAGAANVFWLKNHRFYTPSLACGGIAGVARKIILNKLNALQIPIVVDAFRPEAILEADKVFTSNVTGISYLERIGDSVFEVSPIDFLESLFGQP</sequence>
<comment type="caution">
    <text evidence="13">The sequence shown here is derived from an EMBL/GenBank/DDBJ whole genome shotgun (WGS) entry which is preliminary data.</text>
</comment>
<dbReference type="InterPro" id="IPR050571">
    <property type="entry name" value="Class-IV_PLP-Dep_Aminotrnsfr"/>
</dbReference>